<reference evidence="2 3" key="1">
    <citation type="journal article" date="2017" name="ISME J.">
        <title>Energy and carbon metabolisms in a deep terrestrial subsurface fluid microbial community.</title>
        <authorList>
            <person name="Momper L."/>
            <person name="Jungbluth S.P."/>
            <person name="Lee M.D."/>
            <person name="Amend J.P."/>
        </authorList>
    </citation>
    <scope>NUCLEOTIDE SEQUENCE [LARGE SCALE GENOMIC DNA]</scope>
    <source>
        <strain evidence="2">SURF_26</strain>
    </source>
</reference>
<keyword evidence="1" id="KW-0472">Membrane</keyword>
<keyword evidence="1" id="KW-0812">Transmembrane</keyword>
<keyword evidence="1" id="KW-1133">Transmembrane helix</keyword>
<accession>A0A3A4RE32</accession>
<dbReference type="EMBL" id="QZJZ01000018">
    <property type="protein sequence ID" value="RJP60987.1"/>
    <property type="molecule type" value="Genomic_DNA"/>
</dbReference>
<feature type="transmembrane region" description="Helical" evidence="1">
    <location>
        <begin position="49"/>
        <end position="66"/>
    </location>
</feature>
<dbReference type="Proteomes" id="UP000266426">
    <property type="component" value="Unassembled WGS sequence"/>
</dbReference>
<name>A0A3A4RE32_9BACT</name>
<gene>
    <name evidence="2" type="ORF">C4541_03030</name>
</gene>
<comment type="caution">
    <text evidence="2">The sequence shown here is derived from an EMBL/GenBank/DDBJ whole genome shotgun (WGS) entry which is preliminary data.</text>
</comment>
<proteinExistence type="predicted"/>
<dbReference type="AlphaFoldDB" id="A0A3A4RE32"/>
<protein>
    <submittedName>
        <fullName evidence="2">Uncharacterized protein</fullName>
    </submittedName>
</protein>
<evidence type="ECO:0000313" key="2">
    <source>
        <dbReference type="EMBL" id="RJP60987.1"/>
    </source>
</evidence>
<feature type="transmembrane region" description="Helical" evidence="1">
    <location>
        <begin position="174"/>
        <end position="193"/>
    </location>
</feature>
<evidence type="ECO:0000313" key="3">
    <source>
        <dbReference type="Proteomes" id="UP000266426"/>
    </source>
</evidence>
<sequence>MSPSPDSREVFFSDDLSLLILRFLLFFFIMMFVVGCSLVFLSMESNKEIPLIFFLSGVCVPILILIERKYRKAGTAFIDLESGLIYKKQFCLRHFSGKLTDLDSILVQRVIIRKKVHLYSIFFVLRGKYCLMGHETDLKNLERKIELLGSVRDVPVYEDDVFKYSYMAPSVKKIFFIMFPIVIFFLLLASALRQMEVRNIKFLIVILIPMGYFIFFYLKKGSEKK</sequence>
<evidence type="ECO:0000256" key="1">
    <source>
        <dbReference type="SAM" id="Phobius"/>
    </source>
</evidence>
<feature type="transmembrane region" description="Helical" evidence="1">
    <location>
        <begin position="199"/>
        <end position="218"/>
    </location>
</feature>
<organism evidence="2 3">
    <name type="scientific">Candidatus Auribacter fodinae</name>
    <dbReference type="NCBI Taxonomy" id="2093366"/>
    <lineage>
        <taxon>Bacteria</taxon>
        <taxon>Pseudomonadati</taxon>
        <taxon>Candidatus Auribacterota</taxon>
        <taxon>Candidatus Auribacteria</taxon>
        <taxon>Candidatus Auribacterales</taxon>
        <taxon>Candidatus Auribacteraceae</taxon>
        <taxon>Candidatus Auribacter</taxon>
    </lineage>
</organism>
<feature type="transmembrane region" description="Helical" evidence="1">
    <location>
        <begin position="20"/>
        <end position="43"/>
    </location>
</feature>